<dbReference type="SUPFAM" id="SSF50494">
    <property type="entry name" value="Trypsin-like serine proteases"/>
    <property type="match status" value="3"/>
</dbReference>
<organism evidence="13 14">
    <name type="scientific">Leptidea sinapis</name>
    <dbReference type="NCBI Taxonomy" id="189913"/>
    <lineage>
        <taxon>Eukaryota</taxon>
        <taxon>Metazoa</taxon>
        <taxon>Ecdysozoa</taxon>
        <taxon>Arthropoda</taxon>
        <taxon>Hexapoda</taxon>
        <taxon>Insecta</taxon>
        <taxon>Pterygota</taxon>
        <taxon>Neoptera</taxon>
        <taxon>Endopterygota</taxon>
        <taxon>Lepidoptera</taxon>
        <taxon>Glossata</taxon>
        <taxon>Ditrysia</taxon>
        <taxon>Papilionoidea</taxon>
        <taxon>Pieridae</taxon>
        <taxon>Dismorphiinae</taxon>
        <taxon>Leptidea</taxon>
    </lineage>
</organism>
<keyword evidence="14" id="KW-1185">Reference proteome</keyword>
<dbReference type="InterPro" id="IPR001314">
    <property type="entry name" value="Peptidase_S1A"/>
</dbReference>
<feature type="domain" description="Peptidase S1" evidence="12">
    <location>
        <begin position="27"/>
        <end position="192"/>
    </location>
</feature>
<protein>
    <recommendedName>
        <fullName evidence="12">Peptidase S1 domain-containing protein</fullName>
    </recommendedName>
</protein>
<comment type="subcellular location">
    <subcellularLocation>
        <location evidence="1">Secreted</location>
        <location evidence="1">Extracellular space</location>
    </subcellularLocation>
</comment>
<dbReference type="GO" id="GO:0005576">
    <property type="term" value="C:extracellular region"/>
    <property type="evidence" value="ECO:0007669"/>
    <property type="project" value="UniProtKB-SubCell"/>
</dbReference>
<evidence type="ECO:0000313" key="13">
    <source>
        <dbReference type="EMBL" id="VVD05324.1"/>
    </source>
</evidence>
<feature type="domain" description="Peptidase S1" evidence="12">
    <location>
        <begin position="415"/>
        <end position="599"/>
    </location>
</feature>
<feature type="signal peptide" evidence="11">
    <location>
        <begin position="1"/>
        <end position="21"/>
    </location>
</feature>
<evidence type="ECO:0000256" key="4">
    <source>
        <dbReference type="ARBA" id="ARBA00022670"/>
    </source>
</evidence>
<comment type="function">
    <text evidence="9">Fibrinolytic activity; shows preferential cleavage of Arg-Gly bonds in all three fibrinogen chains. Contact with the caterpillars causes severe bleeding, due the anticoagulant effect of the protein.</text>
</comment>
<gene>
    <name evidence="13" type="ORF">LSINAPIS_LOCUS14885</name>
</gene>
<reference evidence="13 14" key="1">
    <citation type="submission" date="2017-07" db="EMBL/GenBank/DDBJ databases">
        <authorList>
            <person name="Talla V."/>
            <person name="Backstrom N."/>
        </authorList>
    </citation>
    <scope>NUCLEOTIDE SEQUENCE [LARGE SCALE GENOMIC DNA]</scope>
</reference>
<feature type="chain" id="PRO_5023049799" description="Peptidase S1 domain-containing protein" evidence="11">
    <location>
        <begin position="22"/>
        <end position="602"/>
    </location>
</feature>
<dbReference type="GO" id="GO:0004252">
    <property type="term" value="F:serine-type endopeptidase activity"/>
    <property type="evidence" value="ECO:0007669"/>
    <property type="project" value="InterPro"/>
</dbReference>
<accession>A0A5E4R5L8</accession>
<keyword evidence="7" id="KW-1015">Disulfide bond</keyword>
<dbReference type="PANTHER" id="PTHR24276:SF91">
    <property type="entry name" value="AT26814P-RELATED"/>
    <property type="match status" value="1"/>
</dbReference>
<keyword evidence="11" id="KW-0732">Signal</keyword>
<evidence type="ECO:0000256" key="2">
    <source>
        <dbReference type="ARBA" id="ARBA00007664"/>
    </source>
</evidence>
<keyword evidence="5" id="KW-0378">Hydrolase</keyword>
<dbReference type="InterPro" id="IPR001254">
    <property type="entry name" value="Trypsin_dom"/>
</dbReference>
<keyword evidence="3" id="KW-0800">Toxin</keyword>
<evidence type="ECO:0000256" key="10">
    <source>
        <dbReference type="ARBA" id="ARBA00084094"/>
    </source>
</evidence>
<keyword evidence="6" id="KW-0720">Serine protease</keyword>
<dbReference type="EMBL" id="FZQP02006959">
    <property type="protein sequence ID" value="VVD05324.1"/>
    <property type="molecule type" value="Genomic_DNA"/>
</dbReference>
<dbReference type="PROSITE" id="PS50240">
    <property type="entry name" value="TRYPSIN_DOM"/>
    <property type="match status" value="3"/>
</dbReference>
<evidence type="ECO:0000256" key="8">
    <source>
        <dbReference type="ARBA" id="ARBA00023240"/>
    </source>
</evidence>
<dbReference type="GO" id="GO:0090729">
    <property type="term" value="F:toxin activity"/>
    <property type="evidence" value="ECO:0007669"/>
    <property type="project" value="UniProtKB-KW"/>
</dbReference>
<dbReference type="PANTHER" id="PTHR24276">
    <property type="entry name" value="POLYSERASE-RELATED"/>
    <property type="match status" value="1"/>
</dbReference>
<sequence>MFFLCTPIIVLLLITCRLTKSDMEGYVVGGDYTTITRYPHSVFLEMKCQEIFVCGGSLITNQLILTAGHCVYGCNRHHSILLKYGSDNLDRMQPKIATKFVLHQNYDESTMDCDIAIVLAAKPIPMGKFVKRVSLLSVYNKHSKTAWIAGWGVINLSQNSTAKSGCDFTNEMFYLLLLILPVTECALQPHVVDGSKAPITKFPYSVFLLIGVNGAVICGGSILNQRLILTAAQCFEGVKIETDIIPYAGSARKLVGKEYTTLRYAIHGAFFEHTMANDIALVLLEKSLHLGEDMQRIAVYRIPPVRTFAVVAGWGYINEVTGEQTEWLRKTRQKIWTYQECRKVVTGIPKGSLCGGDLQNTGYPSIGDSGSALVVDKYIQIGLVSFKRPQVTKSLVAYTNISYHYNWVVSTARKLYSAHCLEYVRNEADIIPYAGSARIHEAQEFKTLRYAIHGAYSEHTIANDIALILLERSMPLRADMRKVAVYRIPPVKTFAIVAGWGYINEVTGEQSDWLRSTRQKVWTYQECRKVVTGIPKGSLCAGDLKNTGYPSVGDSGSALVVDKYIQIGLVSFKRPQVTTSLVVYTNISYHYDWVVSIATSLN</sequence>
<dbReference type="AlphaFoldDB" id="A0A5E4R5L8"/>
<dbReference type="Pfam" id="PF00089">
    <property type="entry name" value="Trypsin"/>
    <property type="match status" value="3"/>
</dbReference>
<keyword evidence="8" id="KW-1199">Hemostasis impairing toxin</keyword>
<evidence type="ECO:0000256" key="6">
    <source>
        <dbReference type="ARBA" id="ARBA00022825"/>
    </source>
</evidence>
<keyword evidence="4" id="KW-0645">Protease</keyword>
<proteinExistence type="inferred from homology"/>
<evidence type="ECO:0000256" key="5">
    <source>
        <dbReference type="ARBA" id="ARBA00022801"/>
    </source>
</evidence>
<evidence type="ECO:0000256" key="1">
    <source>
        <dbReference type="ARBA" id="ARBA00004239"/>
    </source>
</evidence>
<keyword evidence="10" id="KW-1205">Fibrinolytic toxin</keyword>
<dbReference type="Gene3D" id="2.40.10.10">
    <property type="entry name" value="Trypsin-like serine proteases"/>
    <property type="match status" value="3"/>
</dbReference>
<dbReference type="Proteomes" id="UP000324832">
    <property type="component" value="Unassembled WGS sequence"/>
</dbReference>
<feature type="domain" description="Peptidase S1" evidence="12">
    <location>
        <begin position="191"/>
        <end position="413"/>
    </location>
</feature>
<comment type="similarity">
    <text evidence="2">Belongs to the peptidase S1 family.</text>
</comment>
<dbReference type="CDD" id="cd00190">
    <property type="entry name" value="Tryp_SPc"/>
    <property type="match status" value="1"/>
</dbReference>
<evidence type="ECO:0000313" key="14">
    <source>
        <dbReference type="Proteomes" id="UP000324832"/>
    </source>
</evidence>
<name>A0A5E4R5L8_9NEOP</name>
<evidence type="ECO:0000259" key="12">
    <source>
        <dbReference type="PROSITE" id="PS50240"/>
    </source>
</evidence>
<dbReference type="GO" id="GO:0006508">
    <property type="term" value="P:proteolysis"/>
    <property type="evidence" value="ECO:0007669"/>
    <property type="project" value="UniProtKB-KW"/>
</dbReference>
<dbReference type="FunFam" id="2.40.10.10:FF:000068">
    <property type="entry name" value="transmembrane protease serine 2"/>
    <property type="match status" value="1"/>
</dbReference>
<evidence type="ECO:0000256" key="9">
    <source>
        <dbReference type="ARBA" id="ARBA00055534"/>
    </source>
</evidence>
<evidence type="ECO:0000256" key="7">
    <source>
        <dbReference type="ARBA" id="ARBA00023157"/>
    </source>
</evidence>
<dbReference type="InterPro" id="IPR009003">
    <property type="entry name" value="Peptidase_S1_PA"/>
</dbReference>
<dbReference type="InterPro" id="IPR043504">
    <property type="entry name" value="Peptidase_S1_PA_chymotrypsin"/>
</dbReference>
<evidence type="ECO:0000256" key="11">
    <source>
        <dbReference type="SAM" id="SignalP"/>
    </source>
</evidence>
<evidence type="ECO:0000256" key="3">
    <source>
        <dbReference type="ARBA" id="ARBA00022656"/>
    </source>
</evidence>
<dbReference type="SMART" id="SM00020">
    <property type="entry name" value="Tryp_SPc"/>
    <property type="match status" value="2"/>
</dbReference>
<dbReference type="InterPro" id="IPR050430">
    <property type="entry name" value="Peptidase_S1"/>
</dbReference>
<dbReference type="PRINTS" id="PR00722">
    <property type="entry name" value="CHYMOTRYPSIN"/>
</dbReference>